<evidence type="ECO:0008006" key="4">
    <source>
        <dbReference type="Google" id="ProtNLM"/>
    </source>
</evidence>
<keyword evidence="3" id="KW-1185">Reference proteome</keyword>
<dbReference type="Gene3D" id="3.30.230.90">
    <property type="match status" value="1"/>
</dbReference>
<dbReference type="InterPro" id="IPR018788">
    <property type="entry name" value="Proteasome_assmbl_chp_3"/>
</dbReference>
<dbReference type="EMBL" id="ONZQ02000004">
    <property type="protein sequence ID" value="SPO00793.1"/>
    <property type="molecule type" value="Genomic_DNA"/>
</dbReference>
<protein>
    <recommendedName>
        <fullName evidence="4">Proteasome assembly chaperone 3</fullName>
    </recommendedName>
</protein>
<feature type="region of interest" description="Disordered" evidence="1">
    <location>
        <begin position="1"/>
        <end position="20"/>
    </location>
</feature>
<dbReference type="PANTHER" id="PTHR31051">
    <property type="entry name" value="PROTEASOME ASSEMBLY CHAPERONE 3"/>
    <property type="match status" value="1"/>
</dbReference>
<dbReference type="InterPro" id="IPR053720">
    <property type="entry name" value="Psm_Assembly_Chaperone"/>
</dbReference>
<organism evidence="2 3">
    <name type="scientific">Cephalotrichum gorgonifer</name>
    <dbReference type="NCBI Taxonomy" id="2041049"/>
    <lineage>
        <taxon>Eukaryota</taxon>
        <taxon>Fungi</taxon>
        <taxon>Dikarya</taxon>
        <taxon>Ascomycota</taxon>
        <taxon>Pezizomycotina</taxon>
        <taxon>Sordariomycetes</taxon>
        <taxon>Hypocreomycetidae</taxon>
        <taxon>Microascales</taxon>
        <taxon>Microascaceae</taxon>
        <taxon>Cephalotrichum</taxon>
    </lineage>
</organism>
<accession>A0AAE8STP3</accession>
<dbReference type="PANTHER" id="PTHR31051:SF1">
    <property type="entry name" value="PROTEASOME ASSEMBLY CHAPERONE 3"/>
    <property type="match status" value="1"/>
</dbReference>
<comment type="caution">
    <text evidence="2">The sequence shown here is derived from an EMBL/GenBank/DDBJ whole genome shotgun (WGS) entry which is preliminary data.</text>
</comment>
<reference evidence="2" key="1">
    <citation type="submission" date="2018-03" db="EMBL/GenBank/DDBJ databases">
        <authorList>
            <person name="Guldener U."/>
        </authorList>
    </citation>
    <scope>NUCLEOTIDE SEQUENCE</scope>
</reference>
<proteinExistence type="predicted"/>
<sequence length="147" mass="15549">MEHPGVKSEPYPAKSRQATGTVGGIQTEATAMSFSDKYLVTISQGGRLSQWVQVPLLSSPAGVVDMHLPSGRQGLMPGTHLAPSTLLGAGGGDRETVGNLYATQIASYISTKNPDDRRTLVLGLGLEKAEPGQEAFFDVLDLVRQVV</sequence>
<dbReference type="Proteomes" id="UP001187682">
    <property type="component" value="Unassembled WGS sequence"/>
</dbReference>
<evidence type="ECO:0000313" key="3">
    <source>
        <dbReference type="Proteomes" id="UP001187682"/>
    </source>
</evidence>
<dbReference type="AlphaFoldDB" id="A0AAE8STP3"/>
<evidence type="ECO:0000256" key="1">
    <source>
        <dbReference type="SAM" id="MobiDB-lite"/>
    </source>
</evidence>
<name>A0AAE8STP3_9PEZI</name>
<gene>
    <name evidence="2" type="ORF">DNG_03541</name>
</gene>
<evidence type="ECO:0000313" key="2">
    <source>
        <dbReference type="EMBL" id="SPO00793.1"/>
    </source>
</evidence>
<dbReference type="GO" id="GO:0043248">
    <property type="term" value="P:proteasome assembly"/>
    <property type="evidence" value="ECO:0007669"/>
    <property type="project" value="InterPro"/>
</dbReference>